<gene>
    <name evidence="4" type="ORF">PPERSA_06715</name>
</gene>
<evidence type="ECO:0000313" key="4">
    <source>
        <dbReference type="EMBL" id="KRX05081.1"/>
    </source>
</evidence>
<organism evidence="4 5">
    <name type="scientific">Pseudocohnilembus persalinus</name>
    <name type="common">Ciliate</name>
    <dbReference type="NCBI Taxonomy" id="266149"/>
    <lineage>
        <taxon>Eukaryota</taxon>
        <taxon>Sar</taxon>
        <taxon>Alveolata</taxon>
        <taxon>Ciliophora</taxon>
        <taxon>Intramacronucleata</taxon>
        <taxon>Oligohymenophorea</taxon>
        <taxon>Scuticociliatia</taxon>
        <taxon>Philasterida</taxon>
        <taxon>Pseudocohnilembidae</taxon>
        <taxon>Pseudocohnilembus</taxon>
    </lineage>
</organism>
<dbReference type="PROSITE" id="PS00028">
    <property type="entry name" value="ZINC_FINGER_C2H2_1"/>
    <property type="match status" value="2"/>
</dbReference>
<keyword evidence="1" id="KW-0479">Metal-binding</keyword>
<dbReference type="EMBL" id="LDAU01000110">
    <property type="protein sequence ID" value="KRX05081.1"/>
    <property type="molecule type" value="Genomic_DNA"/>
</dbReference>
<dbReference type="SUPFAM" id="SSF57667">
    <property type="entry name" value="beta-beta-alpha zinc fingers"/>
    <property type="match status" value="1"/>
</dbReference>
<feature type="domain" description="C2H2-type" evidence="3">
    <location>
        <begin position="48"/>
        <end position="76"/>
    </location>
</feature>
<keyword evidence="1" id="KW-0862">Zinc</keyword>
<dbReference type="InterPro" id="IPR013087">
    <property type="entry name" value="Znf_C2H2_type"/>
</dbReference>
<dbReference type="PROSITE" id="PS50157">
    <property type="entry name" value="ZINC_FINGER_C2H2_2"/>
    <property type="match status" value="1"/>
</dbReference>
<proteinExistence type="predicted"/>
<dbReference type="Gene3D" id="3.30.160.60">
    <property type="entry name" value="Classic Zinc Finger"/>
    <property type="match status" value="1"/>
</dbReference>
<evidence type="ECO:0000256" key="2">
    <source>
        <dbReference type="SAM" id="MobiDB-lite"/>
    </source>
</evidence>
<dbReference type="InParanoid" id="A0A0V0QS19"/>
<dbReference type="Proteomes" id="UP000054937">
    <property type="component" value="Unassembled WGS sequence"/>
</dbReference>
<evidence type="ECO:0000313" key="5">
    <source>
        <dbReference type="Proteomes" id="UP000054937"/>
    </source>
</evidence>
<keyword evidence="5" id="KW-1185">Reference proteome</keyword>
<evidence type="ECO:0000259" key="3">
    <source>
        <dbReference type="PROSITE" id="PS50157"/>
    </source>
</evidence>
<comment type="caution">
    <text evidence="4">The sequence shown here is derived from an EMBL/GenBank/DDBJ whole genome shotgun (WGS) entry which is preliminary data.</text>
</comment>
<feature type="compositionally biased region" description="Basic and acidic residues" evidence="2">
    <location>
        <begin position="27"/>
        <end position="39"/>
    </location>
</feature>
<dbReference type="OrthoDB" id="427030at2759"/>
<feature type="region of interest" description="Disordered" evidence="2">
    <location>
        <begin position="14"/>
        <end position="42"/>
    </location>
</feature>
<sequence length="423" mass="48990">MSTKIMNGILSTDVSCNQNQSNSQSIEKNDSNSSKKESVINKQNSNKIQCPYCTKLYKQKYILNTHIKSVHRKNPHHCAECQESYSTIQEYKDHICKALHPELITEKKGSQEIKNSKILEKIQESQEKTKQQNIQSLQEITETFQQIHPNLAKTKLKEQENQKEKLNKINQNPSQQINDEILQKIRNQQTSSTNLVLNKNNLQQQSQIKPQPLKQSPLIIFPQSQLLQSQSAQVPYNTNKINSTNVVYNDDSASFLQESIHQTQLLKGFTLNSNEEESSQTQLVQNLDEEKRNNVIQAQKNTVVHYQQQQQQLQSSILNLQQQMKNQQQFEALQSNLVQQLLQKQQENLILSQLLQKQQQIGQFNVFGLTLGANQNQNNFFQQHQQHQFFQFQKPQQLPLSQQNGLVYGAPSFNSNFNAIKFF</sequence>
<accession>A0A0V0QS19</accession>
<feature type="compositionally biased region" description="Low complexity" evidence="2">
    <location>
        <begin position="17"/>
        <end position="26"/>
    </location>
</feature>
<dbReference type="SMART" id="SM00355">
    <property type="entry name" value="ZnF_C2H2"/>
    <property type="match status" value="2"/>
</dbReference>
<dbReference type="InterPro" id="IPR036236">
    <property type="entry name" value="Znf_C2H2_sf"/>
</dbReference>
<reference evidence="4 5" key="1">
    <citation type="journal article" date="2015" name="Sci. Rep.">
        <title>Genome of the facultative scuticociliatosis pathogen Pseudocohnilembus persalinus provides insight into its virulence through horizontal gene transfer.</title>
        <authorList>
            <person name="Xiong J."/>
            <person name="Wang G."/>
            <person name="Cheng J."/>
            <person name="Tian M."/>
            <person name="Pan X."/>
            <person name="Warren A."/>
            <person name="Jiang C."/>
            <person name="Yuan D."/>
            <person name="Miao W."/>
        </authorList>
    </citation>
    <scope>NUCLEOTIDE SEQUENCE [LARGE SCALE GENOMIC DNA]</scope>
    <source>
        <strain evidence="4">36N120E</strain>
    </source>
</reference>
<protein>
    <recommendedName>
        <fullName evidence="3">C2H2-type domain-containing protein</fullName>
    </recommendedName>
</protein>
<dbReference type="AlphaFoldDB" id="A0A0V0QS19"/>
<evidence type="ECO:0000256" key="1">
    <source>
        <dbReference type="PROSITE-ProRule" id="PRU00042"/>
    </source>
</evidence>
<keyword evidence="1" id="KW-0863">Zinc-finger</keyword>
<dbReference type="GO" id="GO:0008270">
    <property type="term" value="F:zinc ion binding"/>
    <property type="evidence" value="ECO:0007669"/>
    <property type="project" value="UniProtKB-KW"/>
</dbReference>
<name>A0A0V0QS19_PSEPJ</name>